<dbReference type="OrthoDB" id="5289737at2"/>
<accession>A0A916VVN8</accession>
<name>A0A916VVN8_9HYPH</name>
<organism evidence="1 2">
    <name type="scientific">Pelagibacterium lentulum</name>
    <dbReference type="NCBI Taxonomy" id="2029865"/>
    <lineage>
        <taxon>Bacteria</taxon>
        <taxon>Pseudomonadati</taxon>
        <taxon>Pseudomonadota</taxon>
        <taxon>Alphaproteobacteria</taxon>
        <taxon>Hyphomicrobiales</taxon>
        <taxon>Devosiaceae</taxon>
        <taxon>Pelagibacterium</taxon>
    </lineage>
</organism>
<gene>
    <name evidence="1" type="ORF">GCM10011499_10320</name>
</gene>
<dbReference type="EMBL" id="BMKB01000002">
    <property type="protein sequence ID" value="GGA42721.1"/>
    <property type="molecule type" value="Genomic_DNA"/>
</dbReference>
<sequence>MSFLTIKSAEQLDLQALHRARDRLVQSRTWPVNQARAVLMGRGIRVSQGRHTFQRALADLNHRIGAFDDEITALAESDPTILNHPGFAGGVSV</sequence>
<dbReference type="AlphaFoldDB" id="A0A916VVN8"/>
<proteinExistence type="predicted"/>
<keyword evidence="2" id="KW-1185">Reference proteome</keyword>
<dbReference type="Proteomes" id="UP000596977">
    <property type="component" value="Unassembled WGS sequence"/>
</dbReference>
<reference evidence="1 2" key="1">
    <citation type="journal article" date="2014" name="Int. J. Syst. Evol. Microbiol.">
        <title>Complete genome sequence of Corynebacterium casei LMG S-19264T (=DSM 44701T), isolated from a smear-ripened cheese.</title>
        <authorList>
            <consortium name="US DOE Joint Genome Institute (JGI-PGF)"/>
            <person name="Walter F."/>
            <person name="Albersmeier A."/>
            <person name="Kalinowski J."/>
            <person name="Ruckert C."/>
        </authorList>
    </citation>
    <scope>NUCLEOTIDE SEQUENCE [LARGE SCALE GENOMIC DNA]</scope>
    <source>
        <strain evidence="1 2">CGMCC 1.15896</strain>
    </source>
</reference>
<protein>
    <submittedName>
        <fullName evidence="1">Uncharacterized protein</fullName>
    </submittedName>
</protein>
<evidence type="ECO:0000313" key="2">
    <source>
        <dbReference type="Proteomes" id="UP000596977"/>
    </source>
</evidence>
<comment type="caution">
    <text evidence="1">The sequence shown here is derived from an EMBL/GenBank/DDBJ whole genome shotgun (WGS) entry which is preliminary data.</text>
</comment>
<evidence type="ECO:0000313" key="1">
    <source>
        <dbReference type="EMBL" id="GGA42721.1"/>
    </source>
</evidence>